<keyword evidence="2" id="KW-0600">Photoreceptor protein</keyword>
<evidence type="ECO:0000256" key="12">
    <source>
        <dbReference type="SAM" id="MobiDB-lite"/>
    </source>
</evidence>
<dbReference type="SMART" id="SM00044">
    <property type="entry name" value="CYCc"/>
    <property type="match status" value="1"/>
</dbReference>
<dbReference type="PANTHER" id="PTHR11920:SF335">
    <property type="entry name" value="GUANYLATE CYCLASE"/>
    <property type="match status" value="1"/>
</dbReference>
<dbReference type="GO" id="GO:0004383">
    <property type="term" value="F:guanylate cyclase activity"/>
    <property type="evidence" value="ECO:0007669"/>
    <property type="project" value="TreeGrafter"/>
</dbReference>
<keyword evidence="6" id="KW-0547">Nucleotide-binding</keyword>
<dbReference type="OrthoDB" id="548029at2759"/>
<dbReference type="AlphaFoldDB" id="A0A830H7F0"/>
<evidence type="ECO:0000313" key="15">
    <source>
        <dbReference type="EMBL" id="GHP02598.1"/>
    </source>
</evidence>
<dbReference type="InterPro" id="IPR050401">
    <property type="entry name" value="Cyclic_nucleotide_synthase"/>
</dbReference>
<dbReference type="Gene3D" id="3.30.450.20">
    <property type="entry name" value="PAS domain"/>
    <property type="match status" value="1"/>
</dbReference>
<dbReference type="PROSITE" id="PS50125">
    <property type="entry name" value="GUANYLATE_CYCLASE_2"/>
    <property type="match status" value="1"/>
</dbReference>
<keyword evidence="16" id="KW-1185">Reference proteome</keyword>
<dbReference type="GO" id="GO:0001653">
    <property type="term" value="F:peptide receptor activity"/>
    <property type="evidence" value="ECO:0007669"/>
    <property type="project" value="TreeGrafter"/>
</dbReference>
<keyword evidence="9" id="KW-1133">Transmembrane helix</keyword>
<dbReference type="FunFam" id="3.30.450.20:FF:000060">
    <property type="entry name" value="Sensor protein FixL"/>
    <property type="match status" value="1"/>
</dbReference>
<evidence type="ECO:0008006" key="17">
    <source>
        <dbReference type="Google" id="ProtNLM"/>
    </source>
</evidence>
<feature type="compositionally biased region" description="Low complexity" evidence="12">
    <location>
        <begin position="521"/>
        <end position="540"/>
    </location>
</feature>
<dbReference type="EMBL" id="BNJQ01000003">
    <property type="protein sequence ID" value="GHP02598.1"/>
    <property type="molecule type" value="Genomic_DNA"/>
</dbReference>
<gene>
    <name evidence="15" type="ORF">PPROV_000135400</name>
</gene>
<evidence type="ECO:0000256" key="3">
    <source>
        <dbReference type="ARBA" id="ARBA00022606"/>
    </source>
</evidence>
<feature type="region of interest" description="Disordered" evidence="12">
    <location>
        <begin position="512"/>
        <end position="553"/>
    </location>
</feature>
<evidence type="ECO:0000259" key="14">
    <source>
        <dbReference type="PROSITE" id="PS50125"/>
    </source>
</evidence>
<dbReference type="Pfam" id="PF00211">
    <property type="entry name" value="Guanylate_cyc"/>
    <property type="match status" value="1"/>
</dbReference>
<evidence type="ECO:0000256" key="11">
    <source>
        <dbReference type="ARBA" id="ARBA00023239"/>
    </source>
</evidence>
<keyword evidence="8" id="KW-0067">ATP-binding</keyword>
<feature type="domain" description="PAS" evidence="13">
    <location>
        <begin position="148"/>
        <end position="219"/>
    </location>
</feature>
<comment type="caution">
    <text evidence="15">The sequence shown here is derived from an EMBL/GenBank/DDBJ whole genome shotgun (WGS) entry which is preliminary data.</text>
</comment>
<keyword evidence="3" id="KW-0716">Sensory transduction</keyword>
<dbReference type="InterPro" id="IPR001054">
    <property type="entry name" value="A/G_cyclase"/>
</dbReference>
<name>A0A830H7F0_9CHLO</name>
<keyword evidence="2" id="KW-0157">Chromophore</keyword>
<evidence type="ECO:0000259" key="13">
    <source>
        <dbReference type="PROSITE" id="PS50112"/>
    </source>
</evidence>
<evidence type="ECO:0000256" key="8">
    <source>
        <dbReference type="ARBA" id="ARBA00022840"/>
    </source>
</evidence>
<evidence type="ECO:0000256" key="4">
    <source>
        <dbReference type="ARBA" id="ARBA00022679"/>
    </source>
</evidence>
<dbReference type="GO" id="GO:0006355">
    <property type="term" value="P:regulation of DNA-templated transcription"/>
    <property type="evidence" value="ECO:0007669"/>
    <property type="project" value="InterPro"/>
</dbReference>
<protein>
    <recommendedName>
        <fullName evidence="17">Guanylate cyclase</fullName>
    </recommendedName>
</protein>
<keyword evidence="4" id="KW-0808">Transferase</keyword>
<feature type="domain" description="Guanylate cyclase" evidence="14">
    <location>
        <begin position="298"/>
        <end position="428"/>
    </location>
</feature>
<dbReference type="CDD" id="cd00130">
    <property type="entry name" value="PAS"/>
    <property type="match status" value="1"/>
</dbReference>
<evidence type="ECO:0000313" key="16">
    <source>
        <dbReference type="Proteomes" id="UP000660262"/>
    </source>
</evidence>
<dbReference type="GO" id="GO:0009881">
    <property type="term" value="F:photoreceptor activity"/>
    <property type="evidence" value="ECO:0007669"/>
    <property type="project" value="UniProtKB-KW"/>
</dbReference>
<keyword evidence="7" id="KW-0418">Kinase</keyword>
<evidence type="ECO:0000256" key="1">
    <source>
        <dbReference type="ARBA" id="ARBA00004370"/>
    </source>
</evidence>
<dbReference type="InterPro" id="IPR000014">
    <property type="entry name" value="PAS"/>
</dbReference>
<evidence type="ECO:0000256" key="2">
    <source>
        <dbReference type="ARBA" id="ARBA00022543"/>
    </source>
</evidence>
<reference evidence="15" key="1">
    <citation type="submission" date="2020-10" db="EMBL/GenBank/DDBJ databases">
        <title>Unveiling of a novel bifunctional photoreceptor, Dualchrome1, isolated from a cosmopolitan green alga.</title>
        <authorList>
            <person name="Suzuki S."/>
            <person name="Kawachi M."/>
        </authorList>
    </citation>
    <scope>NUCLEOTIDE SEQUENCE</scope>
    <source>
        <strain evidence="15">NIES 2893</strain>
    </source>
</reference>
<dbReference type="CDD" id="cd07302">
    <property type="entry name" value="CHD"/>
    <property type="match status" value="1"/>
</dbReference>
<dbReference type="Proteomes" id="UP000660262">
    <property type="component" value="Unassembled WGS sequence"/>
</dbReference>
<proteinExistence type="predicted"/>
<organism evidence="15 16">
    <name type="scientific">Pycnococcus provasolii</name>
    <dbReference type="NCBI Taxonomy" id="41880"/>
    <lineage>
        <taxon>Eukaryota</taxon>
        <taxon>Viridiplantae</taxon>
        <taxon>Chlorophyta</taxon>
        <taxon>Pseudoscourfieldiophyceae</taxon>
        <taxon>Pseudoscourfieldiales</taxon>
        <taxon>Pycnococcaceae</taxon>
        <taxon>Pycnococcus</taxon>
    </lineage>
</organism>
<keyword evidence="10" id="KW-0472">Membrane</keyword>
<evidence type="ECO:0000256" key="10">
    <source>
        <dbReference type="ARBA" id="ARBA00023136"/>
    </source>
</evidence>
<dbReference type="GO" id="GO:0005524">
    <property type="term" value="F:ATP binding"/>
    <property type="evidence" value="ECO:0007669"/>
    <property type="project" value="UniProtKB-KW"/>
</dbReference>
<feature type="compositionally biased region" description="Acidic residues" evidence="12">
    <location>
        <begin position="30"/>
        <end position="41"/>
    </location>
</feature>
<evidence type="ECO:0000256" key="5">
    <source>
        <dbReference type="ARBA" id="ARBA00022692"/>
    </source>
</evidence>
<dbReference type="GO" id="GO:0004016">
    <property type="term" value="F:adenylate cyclase activity"/>
    <property type="evidence" value="ECO:0007669"/>
    <property type="project" value="TreeGrafter"/>
</dbReference>
<keyword evidence="2" id="KW-0675">Receptor</keyword>
<dbReference type="SMART" id="SM00091">
    <property type="entry name" value="PAS"/>
    <property type="match status" value="1"/>
</dbReference>
<dbReference type="InterPro" id="IPR013767">
    <property type="entry name" value="PAS_fold"/>
</dbReference>
<keyword evidence="11" id="KW-0456">Lyase</keyword>
<dbReference type="GO" id="GO:0007168">
    <property type="term" value="P:receptor guanylyl cyclase signaling pathway"/>
    <property type="evidence" value="ECO:0007669"/>
    <property type="project" value="TreeGrafter"/>
</dbReference>
<dbReference type="GO" id="GO:0005886">
    <property type="term" value="C:plasma membrane"/>
    <property type="evidence" value="ECO:0007669"/>
    <property type="project" value="TreeGrafter"/>
</dbReference>
<dbReference type="InterPro" id="IPR035965">
    <property type="entry name" value="PAS-like_dom_sf"/>
</dbReference>
<dbReference type="Pfam" id="PF00989">
    <property type="entry name" value="PAS"/>
    <property type="match status" value="1"/>
</dbReference>
<dbReference type="SUPFAM" id="SSF55073">
    <property type="entry name" value="Nucleotide cyclase"/>
    <property type="match status" value="1"/>
</dbReference>
<dbReference type="GO" id="GO:0035556">
    <property type="term" value="P:intracellular signal transduction"/>
    <property type="evidence" value="ECO:0007669"/>
    <property type="project" value="InterPro"/>
</dbReference>
<evidence type="ECO:0000256" key="6">
    <source>
        <dbReference type="ARBA" id="ARBA00022741"/>
    </source>
</evidence>
<dbReference type="PANTHER" id="PTHR11920">
    <property type="entry name" value="GUANYLYL CYCLASE"/>
    <property type="match status" value="1"/>
</dbReference>
<evidence type="ECO:0000256" key="9">
    <source>
        <dbReference type="ARBA" id="ARBA00022989"/>
    </source>
</evidence>
<evidence type="ECO:0000256" key="7">
    <source>
        <dbReference type="ARBA" id="ARBA00022777"/>
    </source>
</evidence>
<keyword evidence="5" id="KW-0812">Transmembrane</keyword>
<dbReference type="SUPFAM" id="SSF55785">
    <property type="entry name" value="PYP-like sensor domain (PAS domain)"/>
    <property type="match status" value="1"/>
</dbReference>
<feature type="region of interest" description="Disordered" evidence="12">
    <location>
        <begin position="28"/>
        <end position="48"/>
    </location>
</feature>
<dbReference type="GO" id="GO:0016301">
    <property type="term" value="F:kinase activity"/>
    <property type="evidence" value="ECO:0007669"/>
    <property type="project" value="UniProtKB-KW"/>
</dbReference>
<comment type="subcellular location">
    <subcellularLocation>
        <location evidence="1">Membrane</location>
    </subcellularLocation>
</comment>
<dbReference type="NCBIfam" id="TIGR00229">
    <property type="entry name" value="sensory_box"/>
    <property type="match status" value="1"/>
</dbReference>
<sequence>MAHNTNAAGPAFWRRMVNCIRLFPPPTKAEEEEAGEDEEEATSAAAKISSAEKKKKVVVVRGPSAETTTTSCNDKSTAATAATAASCSSCPMTPSATASPLPALPAGACVFKPSLACPMLSGDSRGSSGVPEIERLPTREIEPCPMLEKERLEAVIANTNEAFISASSDGFILTFNRAAERIFQWSAEELIGREKVNILMPEQMARIHDGFMQHYLETGEKKIIGIGREVPGQRKDGTQFLCHLSISEARQSNGAIIFIALIRDMEAERLLYEVLPRHVVCALREGMPPPSDAYNSVTVLFSDIVGFTSMTHKCQKEPRLIMEMLNNLYDEFDNLADGRFNLYKVETIGDAYMVAGGLFGDEGHAVRMADMALEMRLAAQRVVDPVTKRPLSIRVGIHTGPVLAGVIGVMRPRWVLVGDTVNLASRMETDSVSQAINVSEAFFNRVNTECPGGFQFQSRGVREVKGRGKVQQYFLKGRKKHQAENCNNCEYSSPPPDGLTPRNRSFRRLASVKGSMQPVLSPSQSSRHPTTTTTPSSTTTDAEAALRSSSNNW</sequence>
<accession>A0A830H7F0</accession>
<dbReference type="InterPro" id="IPR029787">
    <property type="entry name" value="Nucleotide_cyclase"/>
</dbReference>
<dbReference type="Gene3D" id="3.30.70.1230">
    <property type="entry name" value="Nucleotide cyclase"/>
    <property type="match status" value="1"/>
</dbReference>
<dbReference type="PROSITE" id="PS50112">
    <property type="entry name" value="PAS"/>
    <property type="match status" value="1"/>
</dbReference>